<feature type="compositionally biased region" description="Basic and acidic residues" evidence="4">
    <location>
        <begin position="286"/>
        <end position="297"/>
    </location>
</feature>
<feature type="compositionally biased region" description="Basic and acidic residues" evidence="4">
    <location>
        <begin position="231"/>
        <end position="241"/>
    </location>
</feature>
<evidence type="ECO:0000256" key="1">
    <source>
        <dbReference type="ARBA" id="ARBA00004123"/>
    </source>
</evidence>
<name>A0A9N7MN72_STRHE</name>
<dbReference type="GO" id="GO:0000462">
    <property type="term" value="P:maturation of SSU-rRNA from tricistronic rRNA transcript (SSU-rRNA, 5.8S rRNA, LSU-rRNA)"/>
    <property type="evidence" value="ECO:0007669"/>
    <property type="project" value="TreeGrafter"/>
</dbReference>
<proteinExistence type="inferred from homology"/>
<dbReference type="InterPro" id="IPR018972">
    <property type="entry name" value="Sas10_C_dom"/>
</dbReference>
<evidence type="ECO:0000313" key="6">
    <source>
        <dbReference type="EMBL" id="CAA0811054.1"/>
    </source>
</evidence>
<dbReference type="PANTHER" id="PTHR13237">
    <property type="entry name" value="SOMETHING ABOUT SILENCING PROTEIN 10-RELATED"/>
    <property type="match status" value="1"/>
</dbReference>
<keyword evidence="6" id="KW-0687">Ribonucleoprotein</keyword>
<dbReference type="Pfam" id="PF09368">
    <property type="entry name" value="Sas10"/>
    <property type="match status" value="1"/>
</dbReference>
<evidence type="ECO:0000259" key="5">
    <source>
        <dbReference type="Pfam" id="PF09368"/>
    </source>
</evidence>
<dbReference type="EMBL" id="CACSLK010007779">
    <property type="protein sequence ID" value="CAA0811054.1"/>
    <property type="molecule type" value="Genomic_DNA"/>
</dbReference>
<dbReference type="AlphaFoldDB" id="A0A9N7MN72"/>
<feature type="compositionally biased region" description="Basic and acidic residues" evidence="4">
    <location>
        <begin position="250"/>
        <end position="264"/>
    </location>
</feature>
<feature type="region of interest" description="Disordered" evidence="4">
    <location>
        <begin position="231"/>
        <end position="297"/>
    </location>
</feature>
<keyword evidence="7" id="KW-1185">Reference proteome</keyword>
<evidence type="ECO:0000313" key="7">
    <source>
        <dbReference type="Proteomes" id="UP001153555"/>
    </source>
</evidence>
<evidence type="ECO:0000256" key="3">
    <source>
        <dbReference type="ARBA" id="ARBA00023242"/>
    </source>
</evidence>
<comment type="caution">
    <text evidence="6">The sequence shown here is derived from an EMBL/GenBank/DDBJ whole genome shotgun (WGS) entry which is preliminary data.</text>
</comment>
<comment type="similarity">
    <text evidence="2">Belongs to the SAS10 family.</text>
</comment>
<feature type="compositionally biased region" description="Basic residues" evidence="4">
    <location>
        <begin position="265"/>
        <end position="285"/>
    </location>
</feature>
<gene>
    <name evidence="6" type="ORF">SHERM_00080</name>
</gene>
<sequence>MQVEVKEMDEKLNFDVESFINNDVDNTTVMNLVEENGVSGNDSSGNVALVELVKSADLNMSKASNNTKAQGNHLDKQVGLQSIEMPKIRASLEEKLKQRVVFSSTAYKNGGNAKHVQSVNRQLETLDDFVDEAIQIDGSTNGNPCKLTSRPNKRKVIAGDDDLAKRDDIGERRRKHELRVLAGAGIGSVNEETTNNISSDEIAGVSEESDDDSDLEYYKKVEREYAAKLAAKSEKYSRPKMEVPPLPDTVDGKRNITHQMEKNRGLTRPRKKLTKNPRKNYKGTRRQKDAERGRFVR</sequence>
<comment type="subcellular location">
    <subcellularLocation>
        <location evidence="1">Nucleus</location>
    </subcellularLocation>
</comment>
<evidence type="ECO:0000256" key="2">
    <source>
        <dbReference type="ARBA" id="ARBA00010979"/>
    </source>
</evidence>
<accession>A0A9N7MN72</accession>
<dbReference type="GO" id="GO:0032040">
    <property type="term" value="C:small-subunit processome"/>
    <property type="evidence" value="ECO:0007669"/>
    <property type="project" value="TreeGrafter"/>
</dbReference>
<keyword evidence="3" id="KW-0539">Nucleus</keyword>
<dbReference type="PANTHER" id="PTHR13237:SF8">
    <property type="entry name" value="SOMETHING ABOUT SILENCING PROTEIN 10"/>
    <property type="match status" value="1"/>
</dbReference>
<feature type="domain" description="Sas10 C-terminal" evidence="5">
    <location>
        <begin position="251"/>
        <end position="284"/>
    </location>
</feature>
<dbReference type="Proteomes" id="UP001153555">
    <property type="component" value="Unassembled WGS sequence"/>
</dbReference>
<reference evidence="6" key="1">
    <citation type="submission" date="2019-12" db="EMBL/GenBank/DDBJ databases">
        <authorList>
            <person name="Scholes J."/>
        </authorList>
    </citation>
    <scope>NUCLEOTIDE SEQUENCE</scope>
</reference>
<protein>
    <submittedName>
        <fullName evidence="6">Sas10/U3 ribonucleoprotein (Utp) family protein</fullName>
    </submittedName>
</protein>
<dbReference type="OrthoDB" id="1924577at2759"/>
<evidence type="ECO:0000256" key="4">
    <source>
        <dbReference type="SAM" id="MobiDB-lite"/>
    </source>
</evidence>
<feature type="region of interest" description="Disordered" evidence="4">
    <location>
        <begin position="191"/>
        <end position="214"/>
    </location>
</feature>
<organism evidence="6 7">
    <name type="scientific">Striga hermonthica</name>
    <name type="common">Purple witchweed</name>
    <name type="synonym">Buchnera hermonthica</name>
    <dbReference type="NCBI Taxonomy" id="68872"/>
    <lineage>
        <taxon>Eukaryota</taxon>
        <taxon>Viridiplantae</taxon>
        <taxon>Streptophyta</taxon>
        <taxon>Embryophyta</taxon>
        <taxon>Tracheophyta</taxon>
        <taxon>Spermatophyta</taxon>
        <taxon>Magnoliopsida</taxon>
        <taxon>eudicotyledons</taxon>
        <taxon>Gunneridae</taxon>
        <taxon>Pentapetalae</taxon>
        <taxon>asterids</taxon>
        <taxon>lamiids</taxon>
        <taxon>Lamiales</taxon>
        <taxon>Orobanchaceae</taxon>
        <taxon>Buchnereae</taxon>
        <taxon>Striga</taxon>
    </lineage>
</organism>